<proteinExistence type="predicted"/>
<dbReference type="AlphaFoldDB" id="A0AAF0UFR0"/>
<evidence type="ECO:0000313" key="1">
    <source>
        <dbReference type="EMBL" id="WMV45177.1"/>
    </source>
</evidence>
<gene>
    <name evidence="1" type="ORF">MTR67_038562</name>
</gene>
<reference evidence="1" key="1">
    <citation type="submission" date="2023-08" db="EMBL/GenBank/DDBJ databases">
        <title>A de novo genome assembly of Solanum verrucosum Schlechtendal, a Mexican diploid species geographically isolated from the other diploid A-genome species in potato relatives.</title>
        <authorList>
            <person name="Hosaka K."/>
        </authorList>
    </citation>
    <scope>NUCLEOTIDE SEQUENCE</scope>
    <source>
        <tissue evidence="1">Young leaves</tissue>
    </source>
</reference>
<organism evidence="1 2">
    <name type="scientific">Solanum verrucosum</name>
    <dbReference type="NCBI Taxonomy" id="315347"/>
    <lineage>
        <taxon>Eukaryota</taxon>
        <taxon>Viridiplantae</taxon>
        <taxon>Streptophyta</taxon>
        <taxon>Embryophyta</taxon>
        <taxon>Tracheophyta</taxon>
        <taxon>Spermatophyta</taxon>
        <taxon>Magnoliopsida</taxon>
        <taxon>eudicotyledons</taxon>
        <taxon>Gunneridae</taxon>
        <taxon>Pentapetalae</taxon>
        <taxon>asterids</taxon>
        <taxon>lamiids</taxon>
        <taxon>Solanales</taxon>
        <taxon>Solanaceae</taxon>
        <taxon>Solanoideae</taxon>
        <taxon>Solaneae</taxon>
        <taxon>Solanum</taxon>
    </lineage>
</organism>
<dbReference type="EMBL" id="CP133620">
    <property type="protein sequence ID" value="WMV45177.1"/>
    <property type="molecule type" value="Genomic_DNA"/>
</dbReference>
<accession>A0AAF0UFR0</accession>
<dbReference type="Proteomes" id="UP001234989">
    <property type="component" value="Chromosome 9"/>
</dbReference>
<name>A0AAF0UFR0_SOLVR</name>
<evidence type="ECO:0000313" key="2">
    <source>
        <dbReference type="Proteomes" id="UP001234989"/>
    </source>
</evidence>
<protein>
    <recommendedName>
        <fullName evidence="3">Cellular nucleic acid-binding protein</fullName>
    </recommendedName>
</protein>
<sequence>MSTVEKRFIVSFLRVWYVDLESPILQSIKVVNEFPDVFPNDLPGIPPEREINFSIDTLPDIQPISIPQYGMAS</sequence>
<keyword evidence="2" id="KW-1185">Reference proteome</keyword>
<evidence type="ECO:0008006" key="3">
    <source>
        <dbReference type="Google" id="ProtNLM"/>
    </source>
</evidence>